<gene>
    <name evidence="1" type="ORF">MBEHAL_0678</name>
</gene>
<dbReference type="RefSeq" id="WP_021779802.1">
    <property type="nucleotide sequence ID" value="NZ_BATA01000011.1"/>
</dbReference>
<dbReference type="Proteomes" id="UP000016986">
    <property type="component" value="Unassembled WGS sequence"/>
</dbReference>
<accession>U3AAX9</accession>
<proteinExistence type="predicted"/>
<organism evidence="1 2">
    <name type="scientific">Halarchaeum acidiphilum MH1-52-1</name>
    <dbReference type="NCBI Taxonomy" id="1261545"/>
    <lineage>
        <taxon>Archaea</taxon>
        <taxon>Methanobacteriati</taxon>
        <taxon>Methanobacteriota</taxon>
        <taxon>Stenosarchaea group</taxon>
        <taxon>Halobacteria</taxon>
        <taxon>Halobacteriales</taxon>
        <taxon>Halobacteriaceae</taxon>
    </lineage>
</organism>
<evidence type="ECO:0000313" key="2">
    <source>
        <dbReference type="Proteomes" id="UP000016986"/>
    </source>
</evidence>
<sequence length="198" mass="19636">MERDGTRGVVLALALAVALVGTPVAGATATTAATPAVASTAPAASAATPAVASTAPAASAANTSADVCAVEDADTADVHAFVDGYDASVDRLPGVLRDRLADERVAVDVHGLDRNYTLVTNDTAQVTRIENGTDDPTLRVTTNASVLCNATASDDPAGSLLDAYDRGAVEISGVGTVRSAAVAVGEAAYGAGRALGIW</sequence>
<evidence type="ECO:0000313" key="1">
    <source>
        <dbReference type="EMBL" id="GAD51918.1"/>
    </source>
</evidence>
<protein>
    <submittedName>
        <fullName evidence="1">Uncharacterized protein</fullName>
    </submittedName>
</protein>
<dbReference type="OrthoDB" id="270863at2157"/>
<reference evidence="1 2" key="1">
    <citation type="submission" date="2013-09" db="EMBL/GenBank/DDBJ databases">
        <title>Whole genome sequencing of Halarchaeum acidiphilum strain MH1-52-1.</title>
        <authorList>
            <person name="Shimane Y."/>
            <person name="Minegishi H."/>
            <person name="Nishi S."/>
            <person name="Echigo A."/>
            <person name="Shuto A."/>
            <person name="Konishi M."/>
            <person name="Ito T."/>
            <person name="Ohkuma M."/>
            <person name="Ohta Y."/>
            <person name="Nagano Y."/>
            <person name="Tsubouchi T."/>
            <person name="Mori K."/>
            <person name="Usui K."/>
            <person name="Kamekura M."/>
            <person name="Usami R."/>
            <person name="Takaki Y."/>
            <person name="Hatada Y."/>
        </authorList>
    </citation>
    <scope>NUCLEOTIDE SEQUENCE [LARGE SCALE GENOMIC DNA]</scope>
    <source>
        <strain evidence="1 2">JCM 16109</strain>
    </source>
</reference>
<comment type="caution">
    <text evidence="1">The sequence shown here is derived from an EMBL/GenBank/DDBJ whole genome shotgun (WGS) entry which is preliminary data.</text>
</comment>
<dbReference type="EMBL" id="BATA01000011">
    <property type="protein sequence ID" value="GAD51918.1"/>
    <property type="molecule type" value="Genomic_DNA"/>
</dbReference>
<keyword evidence="2" id="KW-1185">Reference proteome</keyword>
<dbReference type="AlphaFoldDB" id="U3AAX9"/>
<name>U3AAX9_9EURY</name>